<dbReference type="PANTHER" id="PTHR42973:SF13">
    <property type="entry name" value="FAD-BINDING PCMH-TYPE DOMAIN-CONTAINING PROTEIN"/>
    <property type="match status" value="1"/>
</dbReference>
<dbReference type="Proteomes" id="UP001219525">
    <property type="component" value="Unassembled WGS sequence"/>
</dbReference>
<keyword evidence="8" id="KW-1185">Reference proteome</keyword>
<dbReference type="PROSITE" id="PS51387">
    <property type="entry name" value="FAD_PCMH"/>
    <property type="match status" value="1"/>
</dbReference>
<organism evidence="7 8">
    <name type="scientific">Mycena pura</name>
    <dbReference type="NCBI Taxonomy" id="153505"/>
    <lineage>
        <taxon>Eukaryota</taxon>
        <taxon>Fungi</taxon>
        <taxon>Dikarya</taxon>
        <taxon>Basidiomycota</taxon>
        <taxon>Agaricomycotina</taxon>
        <taxon>Agaricomycetes</taxon>
        <taxon>Agaricomycetidae</taxon>
        <taxon>Agaricales</taxon>
        <taxon>Marasmiineae</taxon>
        <taxon>Mycenaceae</taxon>
        <taxon>Mycena</taxon>
    </lineage>
</organism>
<keyword evidence="5" id="KW-0732">Signal</keyword>
<evidence type="ECO:0000256" key="3">
    <source>
        <dbReference type="ARBA" id="ARBA00022827"/>
    </source>
</evidence>
<comment type="similarity">
    <text evidence="1">Belongs to the oxygen-dependent FAD-linked oxidoreductase family.</text>
</comment>
<feature type="signal peptide" evidence="5">
    <location>
        <begin position="1"/>
        <end position="19"/>
    </location>
</feature>
<keyword evidence="4" id="KW-0560">Oxidoreductase</keyword>
<dbReference type="InterPro" id="IPR006094">
    <property type="entry name" value="Oxid_FAD_bind_N"/>
</dbReference>
<keyword evidence="3" id="KW-0274">FAD</keyword>
<evidence type="ECO:0000256" key="5">
    <source>
        <dbReference type="SAM" id="SignalP"/>
    </source>
</evidence>
<evidence type="ECO:0000313" key="7">
    <source>
        <dbReference type="EMBL" id="KAJ7211616.1"/>
    </source>
</evidence>
<sequence length="502" mass="53720">MVLLLRALFAIASLVPIYAQDSSSSDTSDITSAIFPPLNPSSLACTIIRLALGSHIVESSGPEYDATSQGTWSLFNSLDRPTCIVYPRTASHVQVAMASIFAFGSHYAVQAGAHSAMVGWNSVTDGVLISFAHMNSTVYNPSTDTVTVQPGVHWGDAMDTVEPFGVSVIAGRARDIGTGLLLGGGISFVSPLYGWSSDSIKEMDVVLVTGQLVTASETNAHADLFRALKGGASRFGIVTRYELYSAHTGTKDDKDWYGGIIVYPGSSSEALCNASARYIRDVTDPNAALIVLMNTVGLTATDTNVIYLFYKGASLPTGIFGDFLSIPSTSQTLSPLSYYDISNLIVGDTRGNGQQFGASAWVGDEATFLDGYHRLINFTQTFEAELLASYMIISPVPRSQWTATRSGPNAIGGDPGVNYAAINFNLIYPNGVTTMPPDVVAGFRFLLSQTPQSAGLPLYINECDASQNVYATYPAFATLQSTYHTYDPLRFNVRHMKGPIGL</sequence>
<dbReference type="InterPro" id="IPR016169">
    <property type="entry name" value="FAD-bd_PCMH_sub2"/>
</dbReference>
<name>A0AAD6YCH8_9AGAR</name>
<evidence type="ECO:0000259" key="6">
    <source>
        <dbReference type="PROSITE" id="PS51387"/>
    </source>
</evidence>
<feature type="domain" description="FAD-binding PCMH-type" evidence="6">
    <location>
        <begin position="77"/>
        <end position="248"/>
    </location>
</feature>
<feature type="chain" id="PRO_5042168687" evidence="5">
    <location>
        <begin position="20"/>
        <end position="502"/>
    </location>
</feature>
<dbReference type="EMBL" id="JARJCW010000025">
    <property type="protein sequence ID" value="KAJ7211616.1"/>
    <property type="molecule type" value="Genomic_DNA"/>
</dbReference>
<keyword evidence="2" id="KW-0285">Flavoprotein</keyword>
<dbReference type="InterPro" id="IPR036318">
    <property type="entry name" value="FAD-bd_PCMH-like_sf"/>
</dbReference>
<dbReference type="InterPro" id="IPR016166">
    <property type="entry name" value="FAD-bd_PCMH"/>
</dbReference>
<dbReference type="GO" id="GO:0016491">
    <property type="term" value="F:oxidoreductase activity"/>
    <property type="evidence" value="ECO:0007669"/>
    <property type="project" value="UniProtKB-KW"/>
</dbReference>
<accession>A0AAD6YCH8</accession>
<evidence type="ECO:0000256" key="1">
    <source>
        <dbReference type="ARBA" id="ARBA00005466"/>
    </source>
</evidence>
<dbReference type="AlphaFoldDB" id="A0AAD6YCH8"/>
<dbReference type="SUPFAM" id="SSF56176">
    <property type="entry name" value="FAD-binding/transporter-associated domain-like"/>
    <property type="match status" value="1"/>
</dbReference>
<gene>
    <name evidence="7" type="ORF">GGX14DRAFT_89672</name>
</gene>
<evidence type="ECO:0000256" key="4">
    <source>
        <dbReference type="ARBA" id="ARBA00023002"/>
    </source>
</evidence>
<dbReference type="GO" id="GO:0071949">
    <property type="term" value="F:FAD binding"/>
    <property type="evidence" value="ECO:0007669"/>
    <property type="project" value="InterPro"/>
</dbReference>
<evidence type="ECO:0000313" key="8">
    <source>
        <dbReference type="Proteomes" id="UP001219525"/>
    </source>
</evidence>
<comment type="caution">
    <text evidence="7">The sequence shown here is derived from an EMBL/GenBank/DDBJ whole genome shotgun (WGS) entry which is preliminary data.</text>
</comment>
<proteinExistence type="inferred from homology"/>
<dbReference type="PANTHER" id="PTHR42973">
    <property type="entry name" value="BINDING OXIDOREDUCTASE, PUTATIVE (AFU_ORTHOLOGUE AFUA_1G17690)-RELATED"/>
    <property type="match status" value="1"/>
</dbReference>
<protein>
    <submittedName>
        <fullName evidence="7">FAD-binding domain-containing protein</fullName>
    </submittedName>
</protein>
<dbReference type="Pfam" id="PF01565">
    <property type="entry name" value="FAD_binding_4"/>
    <property type="match status" value="1"/>
</dbReference>
<dbReference type="InterPro" id="IPR050416">
    <property type="entry name" value="FAD-linked_Oxidoreductase"/>
</dbReference>
<evidence type="ECO:0000256" key="2">
    <source>
        <dbReference type="ARBA" id="ARBA00022630"/>
    </source>
</evidence>
<reference evidence="7" key="1">
    <citation type="submission" date="2023-03" db="EMBL/GenBank/DDBJ databases">
        <title>Massive genome expansion in bonnet fungi (Mycena s.s.) driven by repeated elements and novel gene families across ecological guilds.</title>
        <authorList>
            <consortium name="Lawrence Berkeley National Laboratory"/>
            <person name="Harder C.B."/>
            <person name="Miyauchi S."/>
            <person name="Viragh M."/>
            <person name="Kuo A."/>
            <person name="Thoen E."/>
            <person name="Andreopoulos B."/>
            <person name="Lu D."/>
            <person name="Skrede I."/>
            <person name="Drula E."/>
            <person name="Henrissat B."/>
            <person name="Morin E."/>
            <person name="Kohler A."/>
            <person name="Barry K."/>
            <person name="LaButti K."/>
            <person name="Morin E."/>
            <person name="Salamov A."/>
            <person name="Lipzen A."/>
            <person name="Mereny Z."/>
            <person name="Hegedus B."/>
            <person name="Baldrian P."/>
            <person name="Stursova M."/>
            <person name="Weitz H."/>
            <person name="Taylor A."/>
            <person name="Grigoriev I.V."/>
            <person name="Nagy L.G."/>
            <person name="Martin F."/>
            <person name="Kauserud H."/>
        </authorList>
    </citation>
    <scope>NUCLEOTIDE SEQUENCE</scope>
    <source>
        <strain evidence="7">9144</strain>
    </source>
</reference>
<dbReference type="Gene3D" id="3.30.465.10">
    <property type="match status" value="1"/>
</dbReference>